<reference evidence="3 4" key="1">
    <citation type="journal article" date="2018" name="IMA Fungus">
        <title>IMA Genome-F 9: Draft genome sequence of Annulohypoxylon stygium, Aspergillus mulundensis, Berkeleyomyces basicola (syn. Thielaviopsis basicola), Ceratocystis smalleyi, two Cercospora beticola strains, Coleophoma cylindrospora, Fusarium fracticaudum, Phialophora cf. hyalina, and Morchella septimelata.</title>
        <authorList>
            <person name="Wingfield B.D."/>
            <person name="Bills G.F."/>
            <person name="Dong Y."/>
            <person name="Huang W."/>
            <person name="Nel W.J."/>
            <person name="Swalarsk-Parry B.S."/>
            <person name="Vaghefi N."/>
            <person name="Wilken P.M."/>
            <person name="An Z."/>
            <person name="de Beer Z.W."/>
            <person name="De Vos L."/>
            <person name="Chen L."/>
            <person name="Duong T.A."/>
            <person name="Gao Y."/>
            <person name="Hammerbacher A."/>
            <person name="Kikkert J.R."/>
            <person name="Li Y."/>
            <person name="Li H."/>
            <person name="Li K."/>
            <person name="Li Q."/>
            <person name="Liu X."/>
            <person name="Ma X."/>
            <person name="Naidoo K."/>
            <person name="Pethybridge S.J."/>
            <person name="Sun J."/>
            <person name="Steenkamp E.T."/>
            <person name="van der Nest M.A."/>
            <person name="van Wyk S."/>
            <person name="Wingfield M.J."/>
            <person name="Xiong C."/>
            <person name="Yue Q."/>
            <person name="Zhang X."/>
        </authorList>
    </citation>
    <scope>NUCLEOTIDE SEQUENCE [LARGE SCALE GENOMIC DNA]</scope>
    <source>
        <strain evidence="3 4">BP6252</strain>
    </source>
</reference>
<feature type="chain" id="PRO_5017659230" evidence="1">
    <location>
        <begin position="24"/>
        <end position="551"/>
    </location>
</feature>
<dbReference type="Proteomes" id="UP000256645">
    <property type="component" value="Unassembled WGS sequence"/>
</dbReference>
<evidence type="ECO:0000313" key="4">
    <source>
        <dbReference type="Proteomes" id="UP000256645"/>
    </source>
</evidence>
<dbReference type="PROSITE" id="PS00941">
    <property type="entry name" value="CARBOXYLESTERASE_B_2"/>
    <property type="match status" value="1"/>
</dbReference>
<dbReference type="AlphaFoldDB" id="A0A3D8RAF5"/>
<evidence type="ECO:0000256" key="1">
    <source>
        <dbReference type="SAM" id="SignalP"/>
    </source>
</evidence>
<protein>
    <submittedName>
        <fullName evidence="3">Carboxylesterase</fullName>
    </submittedName>
</protein>
<proteinExistence type="predicted"/>
<sequence>MSPTTVKRALQLTLSTLLSFTAALDPRADLGYAIYEGTSLSNGVNQFLGMRYAAPPLGQNRFRLPSPPSNETGIVQAKEHGSICYGVEKLAFSSVPLPLSEDCLFIDVYAPAQANTTDKAGLPVMLWLQGGAFVQLFNPNYNGTGLVEASQDNVVVVSFNYRVGPYGFLASEELQAENNLNLGLHDQRAAMRWVQQHIRQFGGDPNQVTLFGTSIGGGSVLLQTLAYGGDPPLEAAVSWKAGIAASVYMPPVREVPDLQFQYDQLLNATNCTNLACLRSLDSASFQAANIGRPSPGESAVPLFPYGPVIDGSLLTDTPLQMLRAGKFNHTRPLILGSSHTEGTIFVPQANTTADIASFLQLQFPDLTDRDIQKANDLYATTPSTLPGVTTPESPLYYQLAEMYGDAAFACPTLEFAAGLSEAGVPIHLFRDQILDAVEVAAGYIVPHTWEVQAVWGPEFATSYVALTGADSYDEGEANHAMVSVVQDYWMGFVRSLGDPNALKSWGAPAWLPYGNGMRLKLKTNATMMESVLAVEFQKCDFWTGVSRRTYI</sequence>
<keyword evidence="4" id="KW-1185">Reference proteome</keyword>
<dbReference type="SUPFAM" id="SSF53474">
    <property type="entry name" value="alpha/beta-Hydrolases"/>
    <property type="match status" value="1"/>
</dbReference>
<keyword evidence="1" id="KW-0732">Signal</keyword>
<dbReference type="PANTHER" id="PTHR11559">
    <property type="entry name" value="CARBOXYLESTERASE"/>
    <property type="match status" value="1"/>
</dbReference>
<name>A0A3D8RAF5_9HELO</name>
<accession>A0A3D8RAF5</accession>
<dbReference type="InterPro" id="IPR002018">
    <property type="entry name" value="CarbesteraseB"/>
</dbReference>
<dbReference type="EMBL" id="PDLM01000008">
    <property type="protein sequence ID" value="RDW71032.1"/>
    <property type="molecule type" value="Genomic_DNA"/>
</dbReference>
<evidence type="ECO:0000259" key="2">
    <source>
        <dbReference type="Pfam" id="PF00135"/>
    </source>
</evidence>
<dbReference type="InterPro" id="IPR029058">
    <property type="entry name" value="AB_hydrolase_fold"/>
</dbReference>
<dbReference type="InterPro" id="IPR019819">
    <property type="entry name" value="Carboxylesterase_B_CS"/>
</dbReference>
<dbReference type="Gene3D" id="3.40.50.1820">
    <property type="entry name" value="alpha/beta hydrolase"/>
    <property type="match status" value="1"/>
</dbReference>
<feature type="signal peptide" evidence="1">
    <location>
        <begin position="1"/>
        <end position="23"/>
    </location>
</feature>
<feature type="domain" description="Carboxylesterase type B" evidence="2">
    <location>
        <begin position="40"/>
        <end position="542"/>
    </location>
</feature>
<dbReference type="Pfam" id="PF00135">
    <property type="entry name" value="COesterase"/>
    <property type="match status" value="1"/>
</dbReference>
<dbReference type="InterPro" id="IPR050309">
    <property type="entry name" value="Type-B_Carboxylest/Lipase"/>
</dbReference>
<comment type="caution">
    <text evidence="3">The sequence shown here is derived from an EMBL/GenBank/DDBJ whole genome shotgun (WGS) entry which is preliminary data.</text>
</comment>
<dbReference type="STRING" id="1849047.A0A3D8RAF5"/>
<organism evidence="3 4">
    <name type="scientific">Coleophoma cylindrospora</name>
    <dbReference type="NCBI Taxonomy" id="1849047"/>
    <lineage>
        <taxon>Eukaryota</taxon>
        <taxon>Fungi</taxon>
        <taxon>Dikarya</taxon>
        <taxon>Ascomycota</taxon>
        <taxon>Pezizomycotina</taxon>
        <taxon>Leotiomycetes</taxon>
        <taxon>Helotiales</taxon>
        <taxon>Dermateaceae</taxon>
        <taxon>Coleophoma</taxon>
    </lineage>
</organism>
<dbReference type="OrthoDB" id="408631at2759"/>
<gene>
    <name evidence="3" type="ORF">BP6252_07595</name>
</gene>
<evidence type="ECO:0000313" key="3">
    <source>
        <dbReference type="EMBL" id="RDW71032.1"/>
    </source>
</evidence>